<accession>A0A017HAL7</accession>
<evidence type="ECO:0000313" key="11">
    <source>
        <dbReference type="Proteomes" id="UP000019666"/>
    </source>
</evidence>
<keyword evidence="3" id="KW-0050">Antiport</keyword>
<dbReference type="Proteomes" id="UP000019666">
    <property type="component" value="Unassembled WGS sequence"/>
</dbReference>
<evidence type="ECO:0000256" key="3">
    <source>
        <dbReference type="ARBA" id="ARBA00022449"/>
    </source>
</evidence>
<dbReference type="Pfam" id="PF00999">
    <property type="entry name" value="Na_H_Exchanger"/>
    <property type="match status" value="1"/>
</dbReference>
<feature type="transmembrane region" description="Helical" evidence="8">
    <location>
        <begin position="68"/>
        <end position="89"/>
    </location>
</feature>
<dbReference type="GO" id="GO:0005886">
    <property type="term" value="C:plasma membrane"/>
    <property type="evidence" value="ECO:0007669"/>
    <property type="project" value="UniProtKB-SubCell"/>
</dbReference>
<evidence type="ECO:0000256" key="4">
    <source>
        <dbReference type="ARBA" id="ARBA00022692"/>
    </source>
</evidence>
<name>A0A017HAL7_9RHOB</name>
<dbReference type="PANTHER" id="PTHR32507">
    <property type="entry name" value="NA(+)/H(+) ANTIPORTER 1"/>
    <property type="match status" value="1"/>
</dbReference>
<feature type="transmembrane region" description="Helical" evidence="8">
    <location>
        <begin position="205"/>
        <end position="230"/>
    </location>
</feature>
<dbReference type="EMBL" id="AOSK01000136">
    <property type="protein sequence ID" value="EYD71522.1"/>
    <property type="molecule type" value="Genomic_DNA"/>
</dbReference>
<feature type="domain" description="Cation/H+ exchanger transmembrane" evidence="9">
    <location>
        <begin position="39"/>
        <end position="224"/>
    </location>
</feature>
<proteinExistence type="predicted"/>
<dbReference type="PANTHER" id="PTHR32507:SF8">
    <property type="entry name" value="CNH1P"/>
    <property type="match status" value="1"/>
</dbReference>
<keyword evidence="2" id="KW-0813">Transport</keyword>
<dbReference type="PATRIC" id="fig|442562.3.peg.4845"/>
<evidence type="ECO:0000256" key="7">
    <source>
        <dbReference type="ARBA" id="ARBA00023136"/>
    </source>
</evidence>
<dbReference type="GO" id="GO:0015297">
    <property type="term" value="F:antiporter activity"/>
    <property type="evidence" value="ECO:0007669"/>
    <property type="project" value="UniProtKB-KW"/>
</dbReference>
<dbReference type="HOGENOM" id="CLU_1026310_0_0_5"/>
<keyword evidence="7 8" id="KW-0472">Membrane</keyword>
<dbReference type="InterPro" id="IPR006153">
    <property type="entry name" value="Cation/H_exchanger_TM"/>
</dbReference>
<evidence type="ECO:0000256" key="5">
    <source>
        <dbReference type="ARBA" id="ARBA00022989"/>
    </source>
</evidence>
<dbReference type="STRING" id="442562.Rumeso_04923"/>
<reference evidence="10 11" key="1">
    <citation type="submission" date="2013-02" db="EMBL/GenBank/DDBJ databases">
        <authorList>
            <person name="Fiebig A."/>
            <person name="Goeker M."/>
            <person name="Klenk H.-P.P."/>
        </authorList>
    </citation>
    <scope>NUCLEOTIDE SEQUENCE [LARGE SCALE GENOMIC DNA]</scope>
    <source>
        <strain evidence="10 11">DSM 19309</strain>
    </source>
</reference>
<keyword evidence="5 8" id="KW-1133">Transmembrane helix</keyword>
<evidence type="ECO:0000313" key="10">
    <source>
        <dbReference type="EMBL" id="EYD71522.1"/>
    </source>
</evidence>
<gene>
    <name evidence="10" type="ORF">Rumeso_04923</name>
</gene>
<comment type="caution">
    <text evidence="10">The sequence shown here is derived from an EMBL/GenBank/DDBJ whole genome shotgun (WGS) entry which is preliminary data.</text>
</comment>
<dbReference type="RefSeq" id="WP_281177605.1">
    <property type="nucleotide sequence ID" value="NZ_KK088637.1"/>
</dbReference>
<keyword evidence="6" id="KW-0406">Ion transport</keyword>
<feature type="transmembrane region" description="Helical" evidence="8">
    <location>
        <begin position="12"/>
        <end position="29"/>
    </location>
</feature>
<protein>
    <recommendedName>
        <fullName evidence="9">Cation/H+ exchanger transmembrane domain-containing protein</fullName>
    </recommendedName>
</protein>
<sequence length="271" mass="28399">MDVLTFDFASHQLLLMVIGAALLLSYWLPQLVFRRPPSASAALMICGFGVAVLFPGLFSPLAPQAAPAFWELSAEIVVIVVLFSTGLRIDDLGGFRLWRPTIGLLAVTMPISIGAVALLGWGLIGMTVPGAILLGAVLAPTDPVLAGDVQVGPPLEGREHPVRFSLTTEAGLNDGLAFPFVYLALHAAAGSLGVAGWAEWLVWDVLYRIGVGVALGAGIGWLLGQALFVYPAGNTLARSGPGFWHWPASSSATASWNLPKATASRRPLSPG</sequence>
<evidence type="ECO:0000256" key="1">
    <source>
        <dbReference type="ARBA" id="ARBA00004651"/>
    </source>
</evidence>
<keyword evidence="4 8" id="KW-0812">Transmembrane</keyword>
<feature type="transmembrane region" description="Helical" evidence="8">
    <location>
        <begin position="176"/>
        <end position="198"/>
    </location>
</feature>
<evidence type="ECO:0000256" key="8">
    <source>
        <dbReference type="SAM" id="Phobius"/>
    </source>
</evidence>
<comment type="subcellular location">
    <subcellularLocation>
        <location evidence="1">Cell membrane</location>
        <topology evidence="1">Multi-pass membrane protein</topology>
    </subcellularLocation>
</comment>
<feature type="transmembrane region" description="Helical" evidence="8">
    <location>
        <begin position="41"/>
        <end position="62"/>
    </location>
</feature>
<organism evidence="10 11">
    <name type="scientific">Rubellimicrobium mesophilum DSM 19309</name>
    <dbReference type="NCBI Taxonomy" id="442562"/>
    <lineage>
        <taxon>Bacteria</taxon>
        <taxon>Pseudomonadati</taxon>
        <taxon>Pseudomonadota</taxon>
        <taxon>Alphaproteobacteria</taxon>
        <taxon>Rhodobacterales</taxon>
        <taxon>Roseobacteraceae</taxon>
        <taxon>Rubellimicrobium</taxon>
    </lineage>
</organism>
<evidence type="ECO:0000256" key="6">
    <source>
        <dbReference type="ARBA" id="ARBA00023065"/>
    </source>
</evidence>
<feature type="transmembrane region" description="Helical" evidence="8">
    <location>
        <begin position="101"/>
        <end position="124"/>
    </location>
</feature>
<evidence type="ECO:0000256" key="2">
    <source>
        <dbReference type="ARBA" id="ARBA00022448"/>
    </source>
</evidence>
<keyword evidence="11" id="KW-1185">Reference proteome</keyword>
<dbReference type="GO" id="GO:1902600">
    <property type="term" value="P:proton transmembrane transport"/>
    <property type="evidence" value="ECO:0007669"/>
    <property type="project" value="InterPro"/>
</dbReference>
<dbReference type="AlphaFoldDB" id="A0A017HAL7"/>
<evidence type="ECO:0000259" key="9">
    <source>
        <dbReference type="Pfam" id="PF00999"/>
    </source>
</evidence>